<dbReference type="SUPFAM" id="SSF48726">
    <property type="entry name" value="Immunoglobulin"/>
    <property type="match status" value="1"/>
</dbReference>
<evidence type="ECO:0000259" key="2">
    <source>
        <dbReference type="PROSITE" id="PS50835"/>
    </source>
</evidence>
<dbReference type="Pfam" id="PF08686">
    <property type="entry name" value="PLAC"/>
    <property type="match status" value="1"/>
</dbReference>
<keyword evidence="1" id="KW-0732">Signal</keyword>
<dbReference type="Gene3D" id="2.60.40.10">
    <property type="entry name" value="Immunoglobulins"/>
    <property type="match status" value="1"/>
</dbReference>
<gene>
    <name evidence="3" type="ORF">SFRICE_040119</name>
</gene>
<dbReference type="InterPro" id="IPR013783">
    <property type="entry name" value="Ig-like_fold"/>
</dbReference>
<sequence length="80" mass="8681">MNVSPAGSEVVSRLTVLQVTVADSGLYACHASNSYSSQTATAQITVQQQLVPAKCTDNPFFANCDLIARSKFCRVKYYSK</sequence>
<accession>A0A2H1WQC6</accession>
<dbReference type="EMBL" id="ODYU01010217">
    <property type="protein sequence ID" value="SOQ55186.1"/>
    <property type="molecule type" value="Genomic_DNA"/>
</dbReference>
<dbReference type="InterPro" id="IPR036179">
    <property type="entry name" value="Ig-like_dom_sf"/>
</dbReference>
<protein>
    <submittedName>
        <fullName evidence="3">SFRICE_040119</fullName>
    </submittedName>
</protein>
<evidence type="ECO:0000256" key="1">
    <source>
        <dbReference type="ARBA" id="ARBA00022729"/>
    </source>
</evidence>
<dbReference type="InterPro" id="IPR013098">
    <property type="entry name" value="Ig_I-set"/>
</dbReference>
<dbReference type="InterPro" id="IPR007110">
    <property type="entry name" value="Ig-like_dom"/>
</dbReference>
<dbReference type="AlphaFoldDB" id="A0A2H1WQC6"/>
<organism evidence="3">
    <name type="scientific">Spodoptera frugiperda</name>
    <name type="common">Fall armyworm</name>
    <dbReference type="NCBI Taxonomy" id="7108"/>
    <lineage>
        <taxon>Eukaryota</taxon>
        <taxon>Metazoa</taxon>
        <taxon>Ecdysozoa</taxon>
        <taxon>Arthropoda</taxon>
        <taxon>Hexapoda</taxon>
        <taxon>Insecta</taxon>
        <taxon>Pterygota</taxon>
        <taxon>Neoptera</taxon>
        <taxon>Endopterygota</taxon>
        <taxon>Lepidoptera</taxon>
        <taxon>Glossata</taxon>
        <taxon>Ditrysia</taxon>
        <taxon>Noctuoidea</taxon>
        <taxon>Noctuidae</taxon>
        <taxon>Amphipyrinae</taxon>
        <taxon>Spodoptera</taxon>
    </lineage>
</organism>
<evidence type="ECO:0000313" key="3">
    <source>
        <dbReference type="EMBL" id="SOQ55186.1"/>
    </source>
</evidence>
<reference evidence="3" key="1">
    <citation type="submission" date="2016-07" db="EMBL/GenBank/DDBJ databases">
        <authorList>
            <person name="Bretaudeau A."/>
        </authorList>
    </citation>
    <scope>NUCLEOTIDE SEQUENCE</scope>
    <source>
        <strain evidence="3">Rice</strain>
        <tissue evidence="3">Whole body</tissue>
    </source>
</reference>
<proteinExistence type="predicted"/>
<dbReference type="PROSITE" id="PS50835">
    <property type="entry name" value="IG_LIKE"/>
    <property type="match status" value="1"/>
</dbReference>
<dbReference type="Pfam" id="PF07679">
    <property type="entry name" value="I-set"/>
    <property type="match status" value="1"/>
</dbReference>
<dbReference type="InterPro" id="IPR010909">
    <property type="entry name" value="PLAC"/>
</dbReference>
<feature type="domain" description="Ig-like" evidence="2">
    <location>
        <begin position="1"/>
        <end position="45"/>
    </location>
</feature>
<name>A0A2H1WQC6_SPOFR</name>